<sequence>MSASPFRSRLQKGKGKEKELARMMHARDGGLQGVVLPLQMVGGGFYEAVYTVPVQVGISNQNLSLQVDMGSSDLWIASTSCSSSVCSNTGGRLYDPSNGVPTGFQFDIQYLAGNVSGPIYWDLIQIGGYSIGNQALAAATTVENEPLENAFDGILGLALPLNSIIAKQLPPSIGNSPDGAVFASNLFGITPVDSAPASRFISLSLSRPDSDEVPALLSIGQHPSSLVPDPSKITYSTILATSEGDTFWKTSIRAVTVYVNGESRPLTLGRSHTGAVFPTAVLDSGVPYILTTTNIANGIYGALGIGPGSDGQYYVPCQTPLNMTITLDGQRELSLHPLDLTAKPQQDASSNMCVGLIQTANGQLDSSTTLDDMILGVPFLRNTYTVMAYEIPDSNGSFPTDNSALLSNSIYPRLGLLGLTNATKALEEFNTVRVLNKPLTGQPTTNSSHTTSGKKLSVGVEVLFGLLGFFALCIFLFVTRWFIARRRYRQANPRSLEDGDKKDGIDFAAYQLARRGSRESSDDGGTRPSEDVLRLMRYEEYKRRTAIRSDYTTDSIRTRVEGEEGEEGEFGHRKRRKSGRKIPRAEYGIRRWAWGGAVHSLERL</sequence>
<dbReference type="InterPro" id="IPR001461">
    <property type="entry name" value="Aspartic_peptidase_A1"/>
</dbReference>
<dbReference type="EMBL" id="SGPL01000303">
    <property type="protein sequence ID" value="THH14098.1"/>
    <property type="molecule type" value="Genomic_DNA"/>
</dbReference>
<organism evidence="5 6">
    <name type="scientific">Bondarzewia mesenterica</name>
    <dbReference type="NCBI Taxonomy" id="1095465"/>
    <lineage>
        <taxon>Eukaryota</taxon>
        <taxon>Fungi</taxon>
        <taxon>Dikarya</taxon>
        <taxon>Basidiomycota</taxon>
        <taxon>Agaricomycotina</taxon>
        <taxon>Agaricomycetes</taxon>
        <taxon>Russulales</taxon>
        <taxon>Bondarzewiaceae</taxon>
        <taxon>Bondarzewia</taxon>
    </lineage>
</organism>
<dbReference type="CDD" id="cd05471">
    <property type="entry name" value="pepsin_like"/>
    <property type="match status" value="1"/>
</dbReference>
<dbReference type="PROSITE" id="PS51767">
    <property type="entry name" value="PEPTIDASE_A1"/>
    <property type="match status" value="1"/>
</dbReference>
<keyword evidence="3" id="KW-0812">Transmembrane</keyword>
<feature type="domain" description="Peptidase A1" evidence="4">
    <location>
        <begin position="50"/>
        <end position="399"/>
    </location>
</feature>
<dbReference type="GO" id="GO:0004190">
    <property type="term" value="F:aspartic-type endopeptidase activity"/>
    <property type="evidence" value="ECO:0007669"/>
    <property type="project" value="InterPro"/>
</dbReference>
<comment type="caution">
    <text evidence="5">The sequence shown here is derived from an EMBL/GenBank/DDBJ whole genome shotgun (WGS) entry which is preliminary data.</text>
</comment>
<dbReference type="PRINTS" id="PR00792">
    <property type="entry name" value="PEPSIN"/>
</dbReference>
<dbReference type="OrthoDB" id="2747330at2759"/>
<evidence type="ECO:0000256" key="3">
    <source>
        <dbReference type="SAM" id="Phobius"/>
    </source>
</evidence>
<evidence type="ECO:0000259" key="4">
    <source>
        <dbReference type="PROSITE" id="PS51767"/>
    </source>
</evidence>
<proteinExistence type="inferred from homology"/>
<dbReference type="AlphaFoldDB" id="A0A4S4LR61"/>
<dbReference type="GO" id="GO:0006508">
    <property type="term" value="P:proteolysis"/>
    <property type="evidence" value="ECO:0007669"/>
    <property type="project" value="InterPro"/>
</dbReference>
<reference evidence="5 6" key="1">
    <citation type="submission" date="2019-02" db="EMBL/GenBank/DDBJ databases">
        <title>Genome sequencing of the rare red list fungi Bondarzewia mesenterica.</title>
        <authorList>
            <person name="Buettner E."/>
            <person name="Kellner H."/>
        </authorList>
    </citation>
    <scope>NUCLEOTIDE SEQUENCE [LARGE SCALE GENOMIC DNA]</scope>
    <source>
        <strain evidence="5 6">DSM 108281</strain>
    </source>
</reference>
<feature type="region of interest" description="Disordered" evidence="2">
    <location>
        <begin position="558"/>
        <end position="578"/>
    </location>
</feature>
<keyword evidence="6" id="KW-1185">Reference proteome</keyword>
<dbReference type="InterPro" id="IPR033121">
    <property type="entry name" value="PEPTIDASE_A1"/>
</dbReference>
<dbReference type="InterPro" id="IPR021109">
    <property type="entry name" value="Peptidase_aspartic_dom_sf"/>
</dbReference>
<dbReference type="PANTHER" id="PTHR47966:SF57">
    <property type="entry name" value="PEPTIDASE A1 DOMAIN-CONTAINING PROTEIN"/>
    <property type="match status" value="1"/>
</dbReference>
<evidence type="ECO:0000256" key="2">
    <source>
        <dbReference type="SAM" id="MobiDB-lite"/>
    </source>
</evidence>
<dbReference type="Gene3D" id="2.40.70.10">
    <property type="entry name" value="Acid Proteases"/>
    <property type="match status" value="2"/>
</dbReference>
<feature type="transmembrane region" description="Helical" evidence="3">
    <location>
        <begin position="462"/>
        <end position="483"/>
    </location>
</feature>
<dbReference type="Proteomes" id="UP000310158">
    <property type="component" value="Unassembled WGS sequence"/>
</dbReference>
<gene>
    <name evidence="5" type="ORF">EW146_g6193</name>
</gene>
<evidence type="ECO:0000256" key="1">
    <source>
        <dbReference type="ARBA" id="ARBA00007447"/>
    </source>
</evidence>
<evidence type="ECO:0000313" key="5">
    <source>
        <dbReference type="EMBL" id="THH14098.1"/>
    </source>
</evidence>
<accession>A0A4S4LR61</accession>
<protein>
    <recommendedName>
        <fullName evidence="4">Peptidase A1 domain-containing protein</fullName>
    </recommendedName>
</protein>
<keyword evidence="3" id="KW-0472">Membrane</keyword>
<dbReference type="InterPro" id="IPR034164">
    <property type="entry name" value="Pepsin-like_dom"/>
</dbReference>
<comment type="similarity">
    <text evidence="1">Belongs to the peptidase A1 family.</text>
</comment>
<dbReference type="PANTHER" id="PTHR47966">
    <property type="entry name" value="BETA-SITE APP-CLEAVING ENZYME, ISOFORM A-RELATED"/>
    <property type="match status" value="1"/>
</dbReference>
<name>A0A4S4LR61_9AGAM</name>
<dbReference type="SUPFAM" id="SSF50630">
    <property type="entry name" value="Acid proteases"/>
    <property type="match status" value="1"/>
</dbReference>
<keyword evidence="3" id="KW-1133">Transmembrane helix</keyword>
<evidence type="ECO:0000313" key="6">
    <source>
        <dbReference type="Proteomes" id="UP000310158"/>
    </source>
</evidence>
<dbReference type="Pfam" id="PF00026">
    <property type="entry name" value="Asp"/>
    <property type="match status" value="1"/>
</dbReference>